<gene>
    <name evidence="1" type="ORF">SAMN05421818_11064</name>
</gene>
<dbReference type="EMBL" id="FNDQ01000010">
    <property type="protein sequence ID" value="SDH68070.1"/>
    <property type="molecule type" value="Genomic_DNA"/>
</dbReference>
<evidence type="ECO:0000313" key="1">
    <source>
        <dbReference type="EMBL" id="SDH68070.1"/>
    </source>
</evidence>
<dbReference type="STRING" id="702745.SAMN05421818_11064"/>
<sequence>MDIQRLVNHVWQNSEILGIPEVVKQRKYCFCANDKQKDILVLGLNPTYNDSSIPGPVKFTYRKNPTTEYKYNPYFTRVTDMLQSVDSQFDFAPHIAYTDLFYHRENNSLDLLQVLLDDLDGRIFLIDQLNVTQKLIEEVIKPKVIIASNWTVALFMGFYGMNADSPWYGYDFEFVEYTQSGHKVYQIKGIVTDDALMDDFVKTTNLVGTYFICNPYLSSGEFSVNPLTAEDIAVYCKDLNKQIEHEETFNEIQSVLFDDLYDPIVCASFPDLYIGYFDTGEAEQEEHRQVDIALLKKLLLFRDLPVPEVAKYIFADLANEKVLTEQDISELSSATFCADVLWNDTLAIKEVTGLQEADIIALSADFFAEPIELLVDRWFVISKQWDEFMLNPLEEWFVGKVYVERG</sequence>
<protein>
    <submittedName>
        <fullName evidence="1">Uncharacterized protein</fullName>
    </submittedName>
</protein>
<name>A0A1G8EE63_9FLAO</name>
<proteinExistence type="predicted"/>
<reference evidence="2" key="1">
    <citation type="submission" date="2016-10" db="EMBL/GenBank/DDBJ databases">
        <authorList>
            <person name="Varghese N."/>
            <person name="Submissions S."/>
        </authorList>
    </citation>
    <scope>NUCLEOTIDE SEQUENCE [LARGE SCALE GENOMIC DNA]</scope>
    <source>
        <strain evidence="2">DSM 23313</strain>
    </source>
</reference>
<keyword evidence="2" id="KW-1185">Reference proteome</keyword>
<dbReference type="RefSeq" id="WP_090408213.1">
    <property type="nucleotide sequence ID" value="NZ_FNDQ01000010.1"/>
</dbReference>
<dbReference type="AlphaFoldDB" id="A0A1G8EE63"/>
<accession>A0A1G8EE63</accession>
<organism evidence="1 2">
    <name type="scientific">Myroides phaeus</name>
    <dbReference type="NCBI Taxonomy" id="702745"/>
    <lineage>
        <taxon>Bacteria</taxon>
        <taxon>Pseudomonadati</taxon>
        <taxon>Bacteroidota</taxon>
        <taxon>Flavobacteriia</taxon>
        <taxon>Flavobacteriales</taxon>
        <taxon>Flavobacteriaceae</taxon>
        <taxon>Myroides</taxon>
    </lineage>
</organism>
<dbReference type="Proteomes" id="UP000243588">
    <property type="component" value="Unassembled WGS sequence"/>
</dbReference>
<evidence type="ECO:0000313" key="2">
    <source>
        <dbReference type="Proteomes" id="UP000243588"/>
    </source>
</evidence>